<dbReference type="Gene3D" id="3.30.450.40">
    <property type="match status" value="1"/>
</dbReference>
<dbReference type="InterPro" id="IPR029016">
    <property type="entry name" value="GAF-like_dom_sf"/>
</dbReference>
<proteinExistence type="predicted"/>
<evidence type="ECO:0000313" key="3">
    <source>
        <dbReference type="Proteomes" id="UP000600026"/>
    </source>
</evidence>
<dbReference type="Pfam" id="PF01614">
    <property type="entry name" value="IclR_C"/>
    <property type="match status" value="1"/>
</dbReference>
<dbReference type="Proteomes" id="UP000600026">
    <property type="component" value="Unassembled WGS sequence"/>
</dbReference>
<dbReference type="AlphaFoldDB" id="A0A919H1K7"/>
<dbReference type="OrthoDB" id="5242615at2"/>
<evidence type="ECO:0000259" key="1">
    <source>
        <dbReference type="Pfam" id="PF01614"/>
    </source>
</evidence>
<dbReference type="EMBL" id="BNEE01000006">
    <property type="protein sequence ID" value="GHI86561.1"/>
    <property type="molecule type" value="Genomic_DNA"/>
</dbReference>
<gene>
    <name evidence="2" type="ORF">Sxan_39250</name>
</gene>
<feature type="domain" description="IclR-ED" evidence="1">
    <location>
        <begin position="7"/>
        <end position="64"/>
    </location>
</feature>
<protein>
    <recommendedName>
        <fullName evidence="1">IclR-ED domain-containing protein</fullName>
    </recommendedName>
</protein>
<name>A0A919H1K7_9ACTN</name>
<reference evidence="2" key="1">
    <citation type="submission" date="2020-09" db="EMBL/GenBank/DDBJ databases">
        <title>Whole genome shotgun sequence of Streptomyces xanthophaeus NBRC 12829.</title>
        <authorList>
            <person name="Komaki H."/>
            <person name="Tamura T."/>
        </authorList>
    </citation>
    <scope>NUCLEOTIDE SEQUENCE</scope>
    <source>
        <strain evidence="2">NBRC 12829</strain>
    </source>
</reference>
<sequence length="103" mass="11515">MFRPVPRRQAEPYGARHHIQRLTFHTITSERALFHRLDHMSDTELALDLREYALGTVCAAVPTPLGSAPECVALSLPVGQAHHLPQTSRTLRRPALAVMLSQQ</sequence>
<dbReference type="RefSeq" id="WP_031149177.1">
    <property type="nucleotide sequence ID" value="NZ_BNEE01000006.1"/>
</dbReference>
<evidence type="ECO:0000313" key="2">
    <source>
        <dbReference type="EMBL" id="GHI86561.1"/>
    </source>
</evidence>
<comment type="caution">
    <text evidence="2">The sequence shown here is derived from an EMBL/GenBank/DDBJ whole genome shotgun (WGS) entry which is preliminary data.</text>
</comment>
<keyword evidence="3" id="KW-1185">Reference proteome</keyword>
<organism evidence="2 3">
    <name type="scientific">Streptomyces xanthophaeus</name>
    <dbReference type="NCBI Taxonomy" id="67385"/>
    <lineage>
        <taxon>Bacteria</taxon>
        <taxon>Bacillati</taxon>
        <taxon>Actinomycetota</taxon>
        <taxon>Actinomycetes</taxon>
        <taxon>Kitasatosporales</taxon>
        <taxon>Streptomycetaceae</taxon>
        <taxon>Streptomyces</taxon>
    </lineage>
</organism>
<dbReference type="InterPro" id="IPR014757">
    <property type="entry name" value="Tscrpt_reg_IclR_C"/>
</dbReference>
<accession>A0A919H1K7</accession>
<dbReference type="SUPFAM" id="SSF55781">
    <property type="entry name" value="GAF domain-like"/>
    <property type="match status" value="1"/>
</dbReference>